<feature type="chain" id="PRO_5009123877" description="non-reducing end alpha-L-arabinofuranosidase" evidence="8">
    <location>
        <begin position="21"/>
        <end position="655"/>
    </location>
</feature>
<dbReference type="Gene3D" id="3.20.20.80">
    <property type="entry name" value="Glycosidases"/>
    <property type="match status" value="1"/>
</dbReference>
<evidence type="ECO:0000256" key="3">
    <source>
        <dbReference type="ARBA" id="ARBA00007186"/>
    </source>
</evidence>
<dbReference type="OrthoDB" id="406864at2759"/>
<dbReference type="EMBL" id="JXNT01000001">
    <property type="protein sequence ID" value="ODM23501.1"/>
    <property type="molecule type" value="Genomic_DNA"/>
</dbReference>
<evidence type="ECO:0000256" key="8">
    <source>
        <dbReference type="SAM" id="SignalP"/>
    </source>
</evidence>
<evidence type="ECO:0000313" key="11">
    <source>
        <dbReference type="Proteomes" id="UP000094569"/>
    </source>
</evidence>
<dbReference type="InterPro" id="IPR017853">
    <property type="entry name" value="GH"/>
</dbReference>
<protein>
    <recommendedName>
        <fullName evidence="4">non-reducing end alpha-L-arabinofuranosidase</fullName>
        <ecNumber evidence="4">3.2.1.55</ecNumber>
    </recommendedName>
</protein>
<feature type="domain" description="Alpha-L-arabinofuranosidase C-terminal" evidence="9">
    <location>
        <begin position="468"/>
        <end position="648"/>
    </location>
</feature>
<dbReference type="Proteomes" id="UP000094569">
    <property type="component" value="Unassembled WGS sequence"/>
</dbReference>
<evidence type="ECO:0000256" key="5">
    <source>
        <dbReference type="ARBA" id="ARBA00022729"/>
    </source>
</evidence>
<dbReference type="GO" id="GO:0046556">
    <property type="term" value="F:alpha-L-arabinofuranosidase activity"/>
    <property type="evidence" value="ECO:0007669"/>
    <property type="project" value="UniProtKB-EC"/>
</dbReference>
<keyword evidence="5 8" id="KW-0732">Signal</keyword>
<evidence type="ECO:0000256" key="2">
    <source>
        <dbReference type="ARBA" id="ARBA00004834"/>
    </source>
</evidence>
<feature type="signal peptide" evidence="8">
    <location>
        <begin position="1"/>
        <end position="20"/>
    </location>
</feature>
<evidence type="ECO:0000313" key="10">
    <source>
        <dbReference type="EMBL" id="ODM23501.1"/>
    </source>
</evidence>
<comment type="caution">
    <text evidence="10">The sequence shown here is derived from an EMBL/GenBank/DDBJ whole genome shotgun (WGS) entry which is preliminary data.</text>
</comment>
<dbReference type="EC" id="3.2.1.55" evidence="4"/>
<dbReference type="SUPFAM" id="SSF51445">
    <property type="entry name" value="(Trans)glycosidases"/>
    <property type="match status" value="1"/>
</dbReference>
<dbReference type="PANTHER" id="PTHR31776:SF0">
    <property type="entry name" value="ALPHA-L-ARABINOFURANOSIDASE 1"/>
    <property type="match status" value="1"/>
</dbReference>
<dbReference type="Pfam" id="PF06964">
    <property type="entry name" value="Alpha-L-AF_C"/>
    <property type="match status" value="1"/>
</dbReference>
<name>A0A1E3BRU3_ASPCR</name>
<evidence type="ECO:0000256" key="1">
    <source>
        <dbReference type="ARBA" id="ARBA00001462"/>
    </source>
</evidence>
<dbReference type="UniPathway" id="UPA00667"/>
<evidence type="ECO:0000256" key="6">
    <source>
        <dbReference type="ARBA" id="ARBA00022801"/>
    </source>
</evidence>
<dbReference type="InterPro" id="IPR055235">
    <property type="entry name" value="ASD1_cat"/>
</dbReference>
<dbReference type="PROSITE" id="PS51257">
    <property type="entry name" value="PROKAR_LIPOPROTEIN"/>
    <property type="match status" value="1"/>
</dbReference>
<accession>A0A1E3BRU3</accession>
<gene>
    <name evidence="10" type="ORF">SI65_01090</name>
</gene>
<keyword evidence="6" id="KW-0378">Hydrolase</keyword>
<dbReference type="STRING" id="573508.A0A1E3BRU3"/>
<dbReference type="AlphaFoldDB" id="A0A1E3BRU3"/>
<evidence type="ECO:0000256" key="4">
    <source>
        <dbReference type="ARBA" id="ARBA00012670"/>
    </source>
</evidence>
<dbReference type="PANTHER" id="PTHR31776">
    <property type="entry name" value="ALPHA-L-ARABINOFURANOSIDASE 1"/>
    <property type="match status" value="1"/>
</dbReference>
<dbReference type="SMART" id="SM00813">
    <property type="entry name" value="Alpha-L-AF_C"/>
    <property type="match status" value="1"/>
</dbReference>
<comment type="pathway">
    <text evidence="2">Glycan metabolism; L-arabinan degradation.</text>
</comment>
<dbReference type="InterPro" id="IPR051563">
    <property type="entry name" value="Glycosyl_Hydrolase_51"/>
</dbReference>
<dbReference type="InterPro" id="IPR010720">
    <property type="entry name" value="Alpha-L-AF_C"/>
</dbReference>
<dbReference type="GO" id="GO:0046373">
    <property type="term" value="P:L-arabinose metabolic process"/>
    <property type="evidence" value="ECO:0007669"/>
    <property type="project" value="InterPro"/>
</dbReference>
<evidence type="ECO:0000259" key="9">
    <source>
        <dbReference type="SMART" id="SM00813"/>
    </source>
</evidence>
<keyword evidence="7" id="KW-0325">Glycoprotein</keyword>
<proteinExistence type="inferred from homology"/>
<reference evidence="10 11" key="1">
    <citation type="journal article" date="2016" name="BMC Genomics">
        <title>Comparative genomic and transcriptomic analyses of the Fuzhuan brick tea-fermentation fungus Aspergillus cristatus.</title>
        <authorList>
            <person name="Ge Y."/>
            <person name="Wang Y."/>
            <person name="Liu Y."/>
            <person name="Tan Y."/>
            <person name="Ren X."/>
            <person name="Zhang X."/>
            <person name="Hyde K.D."/>
            <person name="Liu Y."/>
            <person name="Liu Z."/>
        </authorList>
    </citation>
    <scope>NUCLEOTIDE SEQUENCE [LARGE SCALE GENOMIC DNA]</scope>
    <source>
        <strain evidence="10 11">GZAAS20.1005</strain>
    </source>
</reference>
<evidence type="ECO:0000256" key="7">
    <source>
        <dbReference type="ARBA" id="ARBA00023180"/>
    </source>
</evidence>
<dbReference type="VEuPathDB" id="FungiDB:SI65_01090"/>
<dbReference type="GO" id="GO:0031222">
    <property type="term" value="P:arabinan catabolic process"/>
    <property type="evidence" value="ECO:0007669"/>
    <property type="project" value="UniProtKB-UniPathway"/>
</dbReference>
<keyword evidence="11" id="KW-1185">Reference proteome</keyword>
<sequence>MRSLARASALLGTFVACLSGRANEESHGGGEVFLSVNTDARQGNVSSPLLYGAMFEEMDHSGDGGIHGQLLRNNGFQGSDPDLTAYKPIGDVNLSVDPLRPVSDAINASLQVTVPKDVSGFVGCANTGYAGVPVTNATYQNSFWMMGEYNGTVTVQLVGSSSGDVFVTHNLSVESSEKEFRRFETSFNSTRAAEDGDNEWRLLFDVAVVNGSFLNIGLVELFPPTYKGRANGLRDDVAKFLEASKPTFLRMPGGNNMYVCPSFVSTAANICSEGLSIPKRWIWNNTIGPTVDRPGRDGNWFYPNTDALGLDEYMWWCEDMNMTAVLAVWDGKSYGGIVSGPDLKPFVDDIINELEYLLGPPNSTWGSLRAKNGRKDPWPLQYLEIGNEDDFTGGCETYPDRFTQIYNAINSTYPDLNIIISTGVQNCIPSPLPPGVMIDLHYYQSPDPLVGLFNQFDNFPRDRPIIVGEWGCRNTTAERGQFWGFVQGSCAEAVHMIGFERNSDIVKMTAYAPLLQNFAFTQWSPTLFGFSSNPNSLTPSTSYFVQQMFAGNKGTSILPVNSTTGFGPVYWVASRNETTVQLKLANYGADNQTVIANIPDTRSGTLEILAGPQFAGNKPGDVNIVPRRERIVSEGGTGNYTVEMPAWGVAVLAVE</sequence>
<comment type="catalytic activity">
    <reaction evidence="1">
        <text>Hydrolysis of terminal non-reducing alpha-L-arabinofuranoside residues in alpha-L-arabinosides.</text>
        <dbReference type="EC" id="3.2.1.55"/>
    </reaction>
</comment>
<dbReference type="Pfam" id="PF22848">
    <property type="entry name" value="ASD1_dom"/>
    <property type="match status" value="1"/>
</dbReference>
<comment type="similarity">
    <text evidence="3">Belongs to the glycosyl hydrolase 51 family.</text>
</comment>
<organism evidence="10 11">
    <name type="scientific">Aspergillus cristatus</name>
    <name type="common">Chinese Fuzhuan brick tea-fermentation fungus</name>
    <name type="synonym">Eurotium cristatum</name>
    <dbReference type="NCBI Taxonomy" id="573508"/>
    <lineage>
        <taxon>Eukaryota</taxon>
        <taxon>Fungi</taxon>
        <taxon>Dikarya</taxon>
        <taxon>Ascomycota</taxon>
        <taxon>Pezizomycotina</taxon>
        <taxon>Eurotiomycetes</taxon>
        <taxon>Eurotiomycetidae</taxon>
        <taxon>Eurotiales</taxon>
        <taxon>Aspergillaceae</taxon>
        <taxon>Aspergillus</taxon>
        <taxon>Aspergillus subgen. Aspergillus</taxon>
    </lineage>
</organism>